<gene>
    <name evidence="2" type="ORF">L798_06493</name>
</gene>
<evidence type="ECO:0000256" key="1">
    <source>
        <dbReference type="SAM" id="MobiDB-lite"/>
    </source>
</evidence>
<dbReference type="Proteomes" id="UP000027135">
    <property type="component" value="Unassembled WGS sequence"/>
</dbReference>
<dbReference type="OrthoDB" id="365379at2759"/>
<dbReference type="EMBL" id="KK852640">
    <property type="protein sequence ID" value="KDR19617.1"/>
    <property type="molecule type" value="Genomic_DNA"/>
</dbReference>
<dbReference type="AlphaFoldDB" id="A0A067RH22"/>
<dbReference type="InParanoid" id="A0A067RH22"/>
<evidence type="ECO:0000313" key="3">
    <source>
        <dbReference type="Proteomes" id="UP000027135"/>
    </source>
</evidence>
<feature type="compositionally biased region" description="Polar residues" evidence="1">
    <location>
        <begin position="28"/>
        <end position="39"/>
    </location>
</feature>
<sequence length="145" mass="16798">MSEEVLRCFRIISRRRHLPTSSDHAEDQPSQSNEGYNSSDDCVIVGYVKPRHERTPEVITLLSSDPEVTKPGKLQRLLQKIYFLRNQDHSKIDSDSLVRSRDVKNSKRQQTALLSSTCNTSSISSKHTYISRSLRGGRKRYRRRH</sequence>
<feature type="compositionally biased region" description="Basic residues" evidence="1">
    <location>
        <begin position="135"/>
        <end position="145"/>
    </location>
</feature>
<name>A0A067RH22_ZOONE</name>
<feature type="region of interest" description="Disordered" evidence="1">
    <location>
        <begin position="125"/>
        <end position="145"/>
    </location>
</feature>
<accession>A0A067RH22</accession>
<evidence type="ECO:0000313" key="2">
    <source>
        <dbReference type="EMBL" id="KDR19617.1"/>
    </source>
</evidence>
<keyword evidence="3" id="KW-1185">Reference proteome</keyword>
<feature type="region of interest" description="Disordered" evidence="1">
    <location>
        <begin position="18"/>
        <end position="39"/>
    </location>
</feature>
<proteinExistence type="predicted"/>
<organism evidence="2 3">
    <name type="scientific">Zootermopsis nevadensis</name>
    <name type="common">Dampwood termite</name>
    <dbReference type="NCBI Taxonomy" id="136037"/>
    <lineage>
        <taxon>Eukaryota</taxon>
        <taxon>Metazoa</taxon>
        <taxon>Ecdysozoa</taxon>
        <taxon>Arthropoda</taxon>
        <taxon>Hexapoda</taxon>
        <taxon>Insecta</taxon>
        <taxon>Pterygota</taxon>
        <taxon>Neoptera</taxon>
        <taxon>Polyneoptera</taxon>
        <taxon>Dictyoptera</taxon>
        <taxon>Blattodea</taxon>
        <taxon>Blattoidea</taxon>
        <taxon>Termitoidae</taxon>
        <taxon>Termopsidae</taxon>
        <taxon>Zootermopsis</taxon>
    </lineage>
</organism>
<reference evidence="2 3" key="1">
    <citation type="journal article" date="2014" name="Nat. Commun.">
        <title>Molecular traces of alternative social organization in a termite genome.</title>
        <authorList>
            <person name="Terrapon N."/>
            <person name="Li C."/>
            <person name="Robertson H.M."/>
            <person name="Ji L."/>
            <person name="Meng X."/>
            <person name="Booth W."/>
            <person name="Chen Z."/>
            <person name="Childers C.P."/>
            <person name="Glastad K.M."/>
            <person name="Gokhale K."/>
            <person name="Gowin J."/>
            <person name="Gronenberg W."/>
            <person name="Hermansen R.A."/>
            <person name="Hu H."/>
            <person name="Hunt B.G."/>
            <person name="Huylmans A.K."/>
            <person name="Khalil S.M."/>
            <person name="Mitchell R.D."/>
            <person name="Munoz-Torres M.C."/>
            <person name="Mustard J.A."/>
            <person name="Pan H."/>
            <person name="Reese J.T."/>
            <person name="Scharf M.E."/>
            <person name="Sun F."/>
            <person name="Vogel H."/>
            <person name="Xiao J."/>
            <person name="Yang W."/>
            <person name="Yang Z."/>
            <person name="Yang Z."/>
            <person name="Zhou J."/>
            <person name="Zhu J."/>
            <person name="Brent C.S."/>
            <person name="Elsik C.G."/>
            <person name="Goodisman M.A."/>
            <person name="Liberles D.A."/>
            <person name="Roe R.M."/>
            <person name="Vargo E.L."/>
            <person name="Vilcinskas A."/>
            <person name="Wang J."/>
            <person name="Bornberg-Bauer E."/>
            <person name="Korb J."/>
            <person name="Zhang G."/>
            <person name="Liebig J."/>
        </authorList>
    </citation>
    <scope>NUCLEOTIDE SEQUENCE [LARGE SCALE GENOMIC DNA]</scope>
    <source>
        <tissue evidence="2">Whole organism</tissue>
    </source>
</reference>
<protein>
    <submittedName>
        <fullName evidence="2">Uncharacterized protein</fullName>
    </submittedName>
</protein>